<name>A0AA39V7V7_9LECA</name>
<dbReference type="EMBL" id="JAFEKC020000014">
    <property type="protein sequence ID" value="KAK0511065.1"/>
    <property type="molecule type" value="Genomic_DNA"/>
</dbReference>
<evidence type="ECO:0000313" key="1">
    <source>
        <dbReference type="EMBL" id="KAK0511065.1"/>
    </source>
</evidence>
<sequence>MSYLQIRFIIGLLYQGVRFLAIIGLLYQGVRFLAIIPYVILFFPDLLYRAITLPSNFSLTYPFAVSISNIANPEEHILIPETSSSSNDEPLDSQINTVITSSTAPCAPTSLEHPIESDEIDNAALKEERGWLANQISAYFVRSRDVIKGRQSYSGPPSRDPIRLSGPLGVDITTLRELEGKAWQGGKEAEY</sequence>
<gene>
    <name evidence="1" type="ORF">JMJ35_006617</name>
</gene>
<proteinExistence type="predicted"/>
<comment type="caution">
    <text evidence="1">The sequence shown here is derived from an EMBL/GenBank/DDBJ whole genome shotgun (WGS) entry which is preliminary data.</text>
</comment>
<accession>A0AA39V7V7</accession>
<keyword evidence="2" id="KW-1185">Reference proteome</keyword>
<reference evidence="1" key="1">
    <citation type="submission" date="2023-03" db="EMBL/GenBank/DDBJ databases">
        <title>Complete genome of Cladonia borealis.</title>
        <authorList>
            <person name="Park H."/>
        </authorList>
    </citation>
    <scope>NUCLEOTIDE SEQUENCE</scope>
    <source>
        <strain evidence="1">ANT050790</strain>
    </source>
</reference>
<dbReference type="AlphaFoldDB" id="A0AA39V7V7"/>
<dbReference type="Proteomes" id="UP001166286">
    <property type="component" value="Unassembled WGS sequence"/>
</dbReference>
<evidence type="ECO:0000313" key="2">
    <source>
        <dbReference type="Proteomes" id="UP001166286"/>
    </source>
</evidence>
<protein>
    <submittedName>
        <fullName evidence="1">Uncharacterized protein</fullName>
    </submittedName>
</protein>
<organism evidence="1 2">
    <name type="scientific">Cladonia borealis</name>
    <dbReference type="NCBI Taxonomy" id="184061"/>
    <lineage>
        <taxon>Eukaryota</taxon>
        <taxon>Fungi</taxon>
        <taxon>Dikarya</taxon>
        <taxon>Ascomycota</taxon>
        <taxon>Pezizomycotina</taxon>
        <taxon>Lecanoromycetes</taxon>
        <taxon>OSLEUM clade</taxon>
        <taxon>Lecanoromycetidae</taxon>
        <taxon>Lecanorales</taxon>
        <taxon>Lecanorineae</taxon>
        <taxon>Cladoniaceae</taxon>
        <taxon>Cladonia</taxon>
    </lineage>
</organism>